<gene>
    <name evidence="2" type="ORF">NA56DRAFT_643054</name>
</gene>
<dbReference type="Proteomes" id="UP000235672">
    <property type="component" value="Unassembled WGS sequence"/>
</dbReference>
<accession>A0A2J6QDZ2</accession>
<proteinExistence type="predicted"/>
<organism evidence="2 3">
    <name type="scientific">Hyaloscypha hepaticicola</name>
    <dbReference type="NCBI Taxonomy" id="2082293"/>
    <lineage>
        <taxon>Eukaryota</taxon>
        <taxon>Fungi</taxon>
        <taxon>Dikarya</taxon>
        <taxon>Ascomycota</taxon>
        <taxon>Pezizomycotina</taxon>
        <taxon>Leotiomycetes</taxon>
        <taxon>Helotiales</taxon>
        <taxon>Hyaloscyphaceae</taxon>
        <taxon>Hyaloscypha</taxon>
    </lineage>
</organism>
<dbReference type="EMBL" id="KZ613472">
    <property type="protein sequence ID" value="PMD24484.1"/>
    <property type="molecule type" value="Genomic_DNA"/>
</dbReference>
<keyword evidence="3" id="KW-1185">Reference proteome</keyword>
<evidence type="ECO:0000256" key="1">
    <source>
        <dbReference type="SAM" id="MobiDB-lite"/>
    </source>
</evidence>
<evidence type="ECO:0000313" key="2">
    <source>
        <dbReference type="EMBL" id="PMD24484.1"/>
    </source>
</evidence>
<evidence type="ECO:0000313" key="3">
    <source>
        <dbReference type="Proteomes" id="UP000235672"/>
    </source>
</evidence>
<dbReference type="OrthoDB" id="5422628at2759"/>
<sequence length="1736" mass="199163">MPEDIKNRIQTIRALPVPTFPADLRSELPPLLQRLIEAYEKENSKEAKAVLEWHLDAFMNASKSSQPASPSLPRSNPPSPTVLASMYSVNQRGLLSPPWSQENFAPVDMDLTDFLPEIQAVESEINRLLALFGEGSTSPYLGNPNGIKTVFRQLDDHLRLTKLLEQFWPNHIYQRWHRAEKYKSMLRFMGRNGHKMSSKEYEATLTAWEDDFLKAHSMWLTELRASGAHIQTSPEEARPLDKVTLVFQPATTMRATETHPQPTFCVLAPEVTTGSEVCTSRLVYKSIYDTPPSSTSVNYSAMLRAQLVVMENEINILLETRRSSEWTWDESEVLLGHMRAFMFPSLFELDSKFRAIDEKARLQTLTEDELNDWYQMRKDWHQAYNSWLNGFPPEGIVIDKGDRMGRHSGVLKLKIDDPTVLKPITRPKILPHHIKSRDDLMNKWVSDPSLMSDKNRLKLSQILAPLVRPILQEFRRLVQDHIQLRICKRSGKHPEDDTLLEAIISLAQSLLMWAILQSRYKRTIQLLEPIPGEFAIQCVDSSGAVIFPAPEAEEKVFAQQLFDQLCSPFLESIMIVFHDLAFRIRTDAVQSQEDFDFLTQNISNIAKADSHELSSRVIELLISLEEQEASKSQIQIDLADTITRLFWKMFMNLHLDQDEKIRKIICNSITARQSPVLVARRLPGALPIGPPPLVAPNGTEVKALEIELNNLLIGENTSTINKEQQQKLNYILRALLPPRLRFLKNRIDELDRQYMAKDGLDLRDSLELVDVQDQFEPQFEHWKRSISDLGIVLDHWFCTPMAIAEACSRARQWKEITTKSDGSTNSGTISNQIEDINVKQCHDIYTVLREFVYTGCRDPSYYEDRLQLNAIPQEIRNQISQIAAQTEALSASTASDDKTSKLMLLQTMKDQLIKLYVKWLVCSLTPTHRQRLFSQVKGPQEEEVDFTSKAERRGVQRAAIELALNLLATNQEQHRPKDRFRMVALPSNIKSPEKEVPLCLPLKPGERPLEQDPLEYTKKMLAFRRWKDYDYGIARLRLDQSGSLPAPENFKGPSSIATVEDVHAAARRRLKELASVQKGLIEAVKKAPRPLLQQLLLLVDTGLNYDKEVHALLDDVRLTADAIVLLEELAEQSWDDERQEYGDLIPGIDNTPDDRSRLEEFELDMAEMTEIPPWEPAPYPDAMDEDSFEHFAQVEYDSTIPSTRGITGEELRQAIGDRRLAKSDGKSGTPHIWDLRAVLKYLRAMESARKIHLDELSNGDVLASQIPLGGHPENKYVVSRAAASSSPGVRYGEEGKLEVRYDVSGRVGPPILQPNKFHHLQKLAFRLGRDLKKNALVLACEDPNPEERVEGQLDARAAAEAEIDNILPADRSGEPIGTSDQPTRNVTLQRMAQDLYKIAPDLAVEAGFQIKSGVDISERQAATLLQMQILEEASNNWEFKFPEKEHVWNFASDRVEITTRMIRGRSVEGRPRIKQFFHMRRFPPCCQSEATKTLIKNSGPIVQEKPEPIIHQATDTDQKTHKEQKVRHIRGREPYFSLGESAYERAFLSWRMEQELKNVPEFQVSKKRRSWWQFRKEKDDDEDQVRRERYPLPKIPDHWIPDSVSIVEKRAHVLELAKKTPAFPNPDILEYYHTPREIEQIKLHRQWEEFYLKRRVATEAVEKYTGKKFDSLSNEEWQKACEELGINSVKGVFIDDEKVEKRWKAEAKKRSKQGRSNKNMALREGVNGDGKRTRVV</sequence>
<reference evidence="2 3" key="1">
    <citation type="submission" date="2016-05" db="EMBL/GenBank/DDBJ databases">
        <title>A degradative enzymes factory behind the ericoid mycorrhizal symbiosis.</title>
        <authorList>
            <consortium name="DOE Joint Genome Institute"/>
            <person name="Martino E."/>
            <person name="Morin E."/>
            <person name="Grelet G."/>
            <person name="Kuo A."/>
            <person name="Kohler A."/>
            <person name="Daghino S."/>
            <person name="Barry K."/>
            <person name="Choi C."/>
            <person name="Cichocki N."/>
            <person name="Clum A."/>
            <person name="Copeland A."/>
            <person name="Hainaut M."/>
            <person name="Haridas S."/>
            <person name="Labutti K."/>
            <person name="Lindquist E."/>
            <person name="Lipzen A."/>
            <person name="Khouja H.-R."/>
            <person name="Murat C."/>
            <person name="Ohm R."/>
            <person name="Olson A."/>
            <person name="Spatafora J."/>
            <person name="Veneault-Fourrey C."/>
            <person name="Henrissat B."/>
            <person name="Grigoriev I."/>
            <person name="Martin F."/>
            <person name="Perotto S."/>
        </authorList>
    </citation>
    <scope>NUCLEOTIDE SEQUENCE [LARGE SCALE GENOMIC DNA]</scope>
    <source>
        <strain evidence="2 3">UAMH 7357</strain>
    </source>
</reference>
<protein>
    <submittedName>
        <fullName evidence="2">Uncharacterized protein</fullName>
    </submittedName>
</protein>
<feature type="region of interest" description="Disordered" evidence="1">
    <location>
        <begin position="1705"/>
        <end position="1736"/>
    </location>
</feature>
<name>A0A2J6QDZ2_9HELO</name>